<sequence length="116" mass="12346">MIRTCVLLLGLLAACTPETPPPAASDASDPNAVQYLCADGTKIATLLGTDGNLKLTLKGENFNLIAEQSASGNRYGWPSDGSNYVWWTKGDEGTLFWKDGTKGGAESILHAKCKQQ</sequence>
<keyword evidence="2" id="KW-0472">Membrane</keyword>
<evidence type="ECO:0000256" key="1">
    <source>
        <dbReference type="ARBA" id="ARBA00022729"/>
    </source>
</evidence>
<dbReference type="Pfam" id="PF09864">
    <property type="entry name" value="MliC"/>
    <property type="match status" value="1"/>
</dbReference>
<keyword evidence="3" id="KW-0564">Palmitate</keyword>
<dbReference type="SUPFAM" id="SSF141488">
    <property type="entry name" value="YdhA-like"/>
    <property type="match status" value="1"/>
</dbReference>
<accession>A0AA37TUA9</accession>
<dbReference type="Proteomes" id="UP001157355">
    <property type="component" value="Unassembled WGS sequence"/>
</dbReference>
<keyword evidence="7" id="KW-1185">Reference proteome</keyword>
<keyword evidence="1" id="KW-0732">Signal</keyword>
<reference evidence="6 7" key="1">
    <citation type="journal article" date="2014" name="Int. J. Syst. Evol. Microbiol.">
        <title>Complete genome sequence of Corynebacterium casei LMG S-19264T (=DSM 44701T), isolated from a smear-ripened cheese.</title>
        <authorList>
            <consortium name="US DOE Joint Genome Institute (JGI-PGF)"/>
            <person name="Walter F."/>
            <person name="Albersmeier A."/>
            <person name="Kalinowski J."/>
            <person name="Ruckert C."/>
        </authorList>
    </citation>
    <scope>NUCLEOTIDE SEQUENCE [LARGE SCALE GENOMIC DNA]</scope>
    <source>
        <strain evidence="6 7">NBRC 111766</strain>
    </source>
</reference>
<dbReference type="AlphaFoldDB" id="A0AA37TUA9"/>
<proteinExistence type="predicted"/>
<keyword evidence="4" id="KW-0449">Lipoprotein</keyword>
<dbReference type="PROSITE" id="PS51257">
    <property type="entry name" value="PROKAR_LIPOPROTEIN"/>
    <property type="match status" value="1"/>
</dbReference>
<dbReference type="EMBL" id="BSPP01000010">
    <property type="protein sequence ID" value="GLS87779.1"/>
    <property type="molecule type" value="Genomic_DNA"/>
</dbReference>
<evidence type="ECO:0000256" key="2">
    <source>
        <dbReference type="ARBA" id="ARBA00023136"/>
    </source>
</evidence>
<organism evidence="6 7">
    <name type="scientific">Cypionkella aquatica</name>
    <dbReference type="NCBI Taxonomy" id="1756042"/>
    <lineage>
        <taxon>Bacteria</taxon>
        <taxon>Pseudomonadati</taxon>
        <taxon>Pseudomonadota</taxon>
        <taxon>Alphaproteobacteria</taxon>
        <taxon>Rhodobacterales</taxon>
        <taxon>Paracoccaceae</taxon>
        <taxon>Cypionkella</taxon>
    </lineage>
</organism>
<name>A0AA37TUA9_9RHOB</name>
<dbReference type="RefSeq" id="WP_284325950.1">
    <property type="nucleotide sequence ID" value="NZ_BSPP01000010.1"/>
</dbReference>
<feature type="domain" description="C-type lysozyme inhibitor" evidence="5">
    <location>
        <begin position="35"/>
        <end position="101"/>
    </location>
</feature>
<gene>
    <name evidence="6" type="ORF">GCM10010873_27530</name>
</gene>
<evidence type="ECO:0000313" key="7">
    <source>
        <dbReference type="Proteomes" id="UP001157355"/>
    </source>
</evidence>
<evidence type="ECO:0000313" key="6">
    <source>
        <dbReference type="EMBL" id="GLS87779.1"/>
    </source>
</evidence>
<protein>
    <recommendedName>
        <fullName evidence="5">C-type lysozyme inhibitor domain-containing protein</fullName>
    </recommendedName>
</protein>
<dbReference type="InterPro" id="IPR018660">
    <property type="entry name" value="MliC"/>
</dbReference>
<comment type="caution">
    <text evidence="6">The sequence shown here is derived from an EMBL/GenBank/DDBJ whole genome shotgun (WGS) entry which is preliminary data.</text>
</comment>
<dbReference type="InterPro" id="IPR036328">
    <property type="entry name" value="MliC_sf"/>
</dbReference>
<evidence type="ECO:0000256" key="3">
    <source>
        <dbReference type="ARBA" id="ARBA00023139"/>
    </source>
</evidence>
<evidence type="ECO:0000259" key="5">
    <source>
        <dbReference type="Pfam" id="PF09864"/>
    </source>
</evidence>
<dbReference type="Gene3D" id="2.40.128.200">
    <property type="match status" value="1"/>
</dbReference>
<evidence type="ECO:0000256" key="4">
    <source>
        <dbReference type="ARBA" id="ARBA00023288"/>
    </source>
</evidence>